<dbReference type="EMBL" id="RQZG01000010">
    <property type="protein sequence ID" value="RRD04534.1"/>
    <property type="molecule type" value="Genomic_DNA"/>
</dbReference>
<reference evidence="6 7" key="1">
    <citation type="submission" date="2018-11" db="EMBL/GenBank/DDBJ databases">
        <title>Genomes From Bacteria Associated with the Canine Oral Cavity: a Test Case for Automated Genome-Based Taxonomic Assignment.</title>
        <authorList>
            <person name="Coil D.A."/>
            <person name="Jospin G."/>
            <person name="Darling A.E."/>
            <person name="Wallis C."/>
            <person name="Davis I.J."/>
            <person name="Harris S."/>
            <person name="Eisen J.A."/>
            <person name="Holcombe L.J."/>
            <person name="O'Flynn C."/>
        </authorList>
    </citation>
    <scope>NUCLEOTIDE SEQUENCE [LARGE SCALE GENOMIC DNA]</scope>
    <source>
        <strain evidence="6 7">OH887_COT-365</strain>
    </source>
</reference>
<evidence type="ECO:0000256" key="3">
    <source>
        <dbReference type="ARBA" id="ARBA00022490"/>
    </source>
</evidence>
<comment type="caution">
    <text evidence="6">The sequence shown here is derived from an EMBL/GenBank/DDBJ whole genome shotgun (WGS) entry which is preliminary data.</text>
</comment>
<gene>
    <name evidence="6" type="primary">cmr5</name>
    <name evidence="6" type="ORF">EII34_09505</name>
</gene>
<dbReference type="OrthoDB" id="8612426at2"/>
<comment type="similarity">
    <text evidence="2">Belongs to the CRISPR system Cmr5 family.</text>
</comment>
<accession>A0A3P1T5C9</accession>
<proteinExistence type="inferred from homology"/>
<dbReference type="AlphaFoldDB" id="A0A3P1T5C9"/>
<keyword evidence="3" id="KW-0963">Cytoplasm</keyword>
<dbReference type="NCBIfam" id="TIGR01881">
    <property type="entry name" value="cas_Cmr5"/>
    <property type="match status" value="1"/>
</dbReference>
<evidence type="ECO:0000256" key="1">
    <source>
        <dbReference type="ARBA" id="ARBA00004496"/>
    </source>
</evidence>
<dbReference type="Proteomes" id="UP000280819">
    <property type="component" value="Unassembled WGS sequence"/>
</dbReference>
<organism evidence="6 7">
    <name type="scientific">Arachnia propionica</name>
    <dbReference type="NCBI Taxonomy" id="1750"/>
    <lineage>
        <taxon>Bacteria</taxon>
        <taxon>Bacillati</taxon>
        <taxon>Actinomycetota</taxon>
        <taxon>Actinomycetes</taxon>
        <taxon>Propionibacteriales</taxon>
        <taxon>Propionibacteriaceae</taxon>
        <taxon>Arachnia</taxon>
    </lineage>
</organism>
<protein>
    <recommendedName>
        <fullName evidence="5">CRISPR type III-B/RAMP module-associated protein Cmr5</fullName>
    </recommendedName>
</protein>
<comment type="subcellular location">
    <subcellularLocation>
        <location evidence="1">Cytoplasm</location>
    </subcellularLocation>
</comment>
<dbReference type="InterPro" id="IPR023101">
    <property type="entry name" value="AF1862-like_dom_sf"/>
</dbReference>
<dbReference type="SUPFAM" id="SSF158568">
    <property type="entry name" value="AF1862-like"/>
    <property type="match status" value="1"/>
</dbReference>
<sequence length="133" mass="14653">MMIETLSQQRVRLAHDLVSSRLGRDEATVYGRLCHRFPMMVMQGGLITATLFIDSKSTGKDARAKAHQAILSDLARVLGLGDADVVGTLTRQQDALTLMAWTHEVLHTWAMMRRFAVSILKVESGGEDDGEAV</sequence>
<dbReference type="Pfam" id="PF09701">
    <property type="entry name" value="Cas_Cmr5"/>
    <property type="match status" value="1"/>
</dbReference>
<dbReference type="InterPro" id="IPR010160">
    <property type="entry name" value="CRISPR-assoc_prot_Cmr5"/>
</dbReference>
<dbReference type="GO" id="GO:0051607">
    <property type="term" value="P:defense response to virus"/>
    <property type="evidence" value="ECO:0007669"/>
    <property type="project" value="UniProtKB-KW"/>
</dbReference>
<evidence type="ECO:0000256" key="2">
    <source>
        <dbReference type="ARBA" id="ARBA00006161"/>
    </source>
</evidence>
<evidence type="ECO:0000313" key="7">
    <source>
        <dbReference type="Proteomes" id="UP000280819"/>
    </source>
</evidence>
<dbReference type="Gene3D" id="1.10.520.30">
    <property type="entry name" value="AF1862-like domain"/>
    <property type="match status" value="1"/>
</dbReference>
<evidence type="ECO:0000313" key="6">
    <source>
        <dbReference type="EMBL" id="RRD04534.1"/>
    </source>
</evidence>
<evidence type="ECO:0000256" key="5">
    <source>
        <dbReference type="ARBA" id="ARBA00030001"/>
    </source>
</evidence>
<keyword evidence="4" id="KW-0051">Antiviral defense</keyword>
<dbReference type="GO" id="GO:0005737">
    <property type="term" value="C:cytoplasm"/>
    <property type="evidence" value="ECO:0007669"/>
    <property type="project" value="UniProtKB-SubCell"/>
</dbReference>
<evidence type="ECO:0000256" key="4">
    <source>
        <dbReference type="ARBA" id="ARBA00023118"/>
    </source>
</evidence>
<name>A0A3P1T5C9_9ACTN</name>